<sequence>MFNSVDFSKMPANYTFCYISECPQKDQCLRYLAASHQQVKKSQILIVNPSLYTGEGCRFYKDSTPVM</sequence>
<gene>
    <name evidence="1" type="ORF">Q3982_09755</name>
</gene>
<evidence type="ECO:0000313" key="2">
    <source>
        <dbReference type="Proteomes" id="UP001168575"/>
    </source>
</evidence>
<dbReference type="EMBL" id="JAUMVS010000386">
    <property type="protein sequence ID" value="MDO4842948.1"/>
    <property type="molecule type" value="Genomic_DNA"/>
</dbReference>
<proteinExistence type="predicted"/>
<reference evidence="1" key="1">
    <citation type="submission" date="2023-07" db="EMBL/GenBank/DDBJ databases">
        <title>Between Cages and Wild: Unraveling the Impact of Captivity on Animal Microbiomes and Antimicrobial Resistance.</title>
        <authorList>
            <person name="Schmartz G.P."/>
            <person name="Rehner J."/>
            <person name="Schuff M.J."/>
            <person name="Becker S.L."/>
            <person name="Kravczyk M."/>
            <person name="Gurevich A."/>
            <person name="Francke R."/>
            <person name="Mueller R."/>
            <person name="Keller V."/>
            <person name="Keller A."/>
        </authorList>
    </citation>
    <scope>NUCLEOTIDE SEQUENCE</scope>
    <source>
        <strain evidence="1">S12M_St_49</strain>
    </source>
</reference>
<dbReference type="AlphaFoldDB" id="A0AA43RKF9"/>
<dbReference type="InterPro" id="IPR045724">
    <property type="entry name" value="DUF6078"/>
</dbReference>
<evidence type="ECO:0000313" key="1">
    <source>
        <dbReference type="EMBL" id="MDO4842948.1"/>
    </source>
</evidence>
<protein>
    <submittedName>
        <fullName evidence="1">DUF6078 family protein</fullName>
    </submittedName>
</protein>
<organism evidence="1 2">
    <name type="scientific">Phoenicibacter congonensis</name>
    <dbReference type="NCBI Taxonomy" id="1944646"/>
    <lineage>
        <taxon>Bacteria</taxon>
        <taxon>Bacillati</taxon>
        <taxon>Actinomycetota</taxon>
        <taxon>Coriobacteriia</taxon>
        <taxon>Eggerthellales</taxon>
        <taxon>Eggerthellaceae</taxon>
        <taxon>Phoenicibacter</taxon>
    </lineage>
</organism>
<dbReference type="Pfam" id="PF19555">
    <property type="entry name" value="DUF6078"/>
    <property type="match status" value="1"/>
</dbReference>
<accession>A0AA43RKF9</accession>
<feature type="non-terminal residue" evidence="1">
    <location>
        <position position="67"/>
    </location>
</feature>
<dbReference type="Proteomes" id="UP001168575">
    <property type="component" value="Unassembled WGS sequence"/>
</dbReference>
<name>A0AA43RKF9_9ACTN</name>
<comment type="caution">
    <text evidence="1">The sequence shown here is derived from an EMBL/GenBank/DDBJ whole genome shotgun (WGS) entry which is preliminary data.</text>
</comment>
<keyword evidence="2" id="KW-1185">Reference proteome</keyword>